<evidence type="ECO:0000313" key="10">
    <source>
        <dbReference type="Proteomes" id="UP000325577"/>
    </source>
</evidence>
<evidence type="ECO:0000256" key="6">
    <source>
        <dbReference type="ARBA" id="ARBA00023242"/>
    </source>
</evidence>
<dbReference type="Pfam" id="PF18439">
    <property type="entry name" value="zf_UBZ"/>
    <property type="match status" value="1"/>
</dbReference>
<gene>
    <name evidence="9" type="ORF">F0562_020776</name>
</gene>
<feature type="region of interest" description="Disordered" evidence="7">
    <location>
        <begin position="188"/>
        <end position="223"/>
    </location>
</feature>
<keyword evidence="2" id="KW-0808">Transferase</keyword>
<evidence type="ECO:0000256" key="4">
    <source>
        <dbReference type="ARBA" id="ARBA00022763"/>
    </source>
</evidence>
<dbReference type="GO" id="GO:0046872">
    <property type="term" value="F:metal ion binding"/>
    <property type="evidence" value="ECO:0007669"/>
    <property type="project" value="UniProtKB-KW"/>
</dbReference>
<dbReference type="InterPro" id="IPR041298">
    <property type="entry name" value="UBZ3"/>
</dbReference>
<keyword evidence="10" id="KW-1185">Reference proteome</keyword>
<feature type="compositionally biased region" description="Basic and acidic residues" evidence="7">
    <location>
        <begin position="24"/>
        <end position="40"/>
    </location>
</feature>
<evidence type="ECO:0000259" key="8">
    <source>
        <dbReference type="PROSITE" id="PS51907"/>
    </source>
</evidence>
<dbReference type="PROSITE" id="PS51907">
    <property type="entry name" value="ZF_UBZ3"/>
    <property type="match status" value="1"/>
</dbReference>
<keyword evidence="3" id="KW-0479">Metal-binding</keyword>
<protein>
    <recommendedName>
        <fullName evidence="8">UBZ3-type domain-containing protein</fullName>
    </recommendedName>
</protein>
<organism evidence="9 10">
    <name type="scientific">Nyssa sinensis</name>
    <dbReference type="NCBI Taxonomy" id="561372"/>
    <lineage>
        <taxon>Eukaryota</taxon>
        <taxon>Viridiplantae</taxon>
        <taxon>Streptophyta</taxon>
        <taxon>Embryophyta</taxon>
        <taxon>Tracheophyta</taxon>
        <taxon>Spermatophyta</taxon>
        <taxon>Magnoliopsida</taxon>
        <taxon>eudicotyledons</taxon>
        <taxon>Gunneridae</taxon>
        <taxon>Pentapetalae</taxon>
        <taxon>asterids</taxon>
        <taxon>Cornales</taxon>
        <taxon>Nyssaceae</taxon>
        <taxon>Nyssa</taxon>
    </lineage>
</organism>
<dbReference type="GO" id="GO:0005634">
    <property type="term" value="C:nucleus"/>
    <property type="evidence" value="ECO:0007669"/>
    <property type="project" value="UniProtKB-SubCell"/>
</dbReference>
<feature type="region of interest" description="Disordered" evidence="7">
    <location>
        <begin position="1"/>
        <end position="41"/>
    </location>
</feature>
<keyword evidence="4" id="KW-0227">DNA damage</keyword>
<dbReference type="Proteomes" id="UP000325577">
    <property type="component" value="Linkage Group LG10"/>
</dbReference>
<dbReference type="OrthoDB" id="1747274at2759"/>
<comment type="subcellular location">
    <subcellularLocation>
        <location evidence="1">Nucleus</location>
    </subcellularLocation>
</comment>
<evidence type="ECO:0000313" key="9">
    <source>
        <dbReference type="EMBL" id="KAA8545773.1"/>
    </source>
</evidence>
<sequence length="264" mass="29951">MGDHVSLSSDISGNHCTLDTETGVPRDHHETSHYDIRDPLDSNQISDLDWNNCMSSNNTGEKEKRHGPLNCKFKDQVNTPGTLKVHKTETSELVETDSLSGQSEGSSLDQVKKRALLSDGEAMSSRNQKEPPFLWVDDYKCSLCGVELPPSFVEERQEHSDFHLAERLQEEESGNNFRNHIMKQRFIQKDNIVTPSRGKKKHKSSPSGEFSGHKGNGTNMQCSESQNLFSKSTDTRQNPNHFIFLHETLNFPNFTDQFILFQPN</sequence>
<evidence type="ECO:0000256" key="2">
    <source>
        <dbReference type="ARBA" id="ARBA00022679"/>
    </source>
</evidence>
<keyword evidence="6" id="KW-0539">Nucleus</keyword>
<dbReference type="GO" id="GO:0006281">
    <property type="term" value="P:DNA repair"/>
    <property type="evidence" value="ECO:0007669"/>
    <property type="project" value="UniProtKB-KW"/>
</dbReference>
<evidence type="ECO:0000256" key="7">
    <source>
        <dbReference type="SAM" id="MobiDB-lite"/>
    </source>
</evidence>
<reference evidence="9 10" key="1">
    <citation type="submission" date="2019-09" db="EMBL/GenBank/DDBJ databases">
        <title>A chromosome-level genome assembly of the Chinese tupelo Nyssa sinensis.</title>
        <authorList>
            <person name="Yang X."/>
            <person name="Kang M."/>
            <person name="Yang Y."/>
            <person name="Xiong H."/>
            <person name="Wang M."/>
            <person name="Zhang Z."/>
            <person name="Wang Z."/>
            <person name="Wu H."/>
            <person name="Ma T."/>
            <person name="Liu J."/>
            <person name="Xi Z."/>
        </authorList>
    </citation>
    <scope>NUCLEOTIDE SEQUENCE [LARGE SCALE GENOMIC DNA]</scope>
    <source>
        <strain evidence="9">J267</strain>
        <tissue evidence="9">Leaf</tissue>
    </source>
</reference>
<feature type="domain" description="UBZ3-type" evidence="8">
    <location>
        <begin position="134"/>
        <end position="171"/>
    </location>
</feature>
<keyword evidence="5" id="KW-0234">DNA repair</keyword>
<proteinExistence type="predicted"/>
<dbReference type="GO" id="GO:0016740">
    <property type="term" value="F:transferase activity"/>
    <property type="evidence" value="ECO:0007669"/>
    <property type="project" value="UniProtKB-KW"/>
</dbReference>
<name>A0A5J5BRM9_9ASTE</name>
<dbReference type="AlphaFoldDB" id="A0A5J5BRM9"/>
<evidence type="ECO:0000256" key="1">
    <source>
        <dbReference type="ARBA" id="ARBA00004123"/>
    </source>
</evidence>
<evidence type="ECO:0000256" key="3">
    <source>
        <dbReference type="ARBA" id="ARBA00022723"/>
    </source>
</evidence>
<accession>A0A5J5BRM9</accession>
<dbReference type="EMBL" id="CM018033">
    <property type="protein sequence ID" value="KAA8545773.1"/>
    <property type="molecule type" value="Genomic_DNA"/>
</dbReference>
<feature type="compositionally biased region" description="Polar residues" evidence="7">
    <location>
        <begin position="1"/>
        <end position="20"/>
    </location>
</feature>
<evidence type="ECO:0000256" key="5">
    <source>
        <dbReference type="ARBA" id="ARBA00023204"/>
    </source>
</evidence>